<dbReference type="InterPro" id="IPR041681">
    <property type="entry name" value="PH_9"/>
</dbReference>
<feature type="region of interest" description="Disordered" evidence="4">
    <location>
        <begin position="874"/>
        <end position="993"/>
    </location>
</feature>
<keyword evidence="2" id="KW-0117">Actin capping</keyword>
<dbReference type="Proteomes" id="UP000272942">
    <property type="component" value="Unassembled WGS sequence"/>
</dbReference>
<evidence type="ECO:0000256" key="4">
    <source>
        <dbReference type="SAM" id="MobiDB-lite"/>
    </source>
</evidence>
<name>A0A183AFF4_9TREM</name>
<dbReference type="InterPro" id="IPR001849">
    <property type="entry name" value="PH_domain"/>
</dbReference>
<dbReference type="Pfam" id="PF00435">
    <property type="entry name" value="Spectrin"/>
    <property type="match status" value="2"/>
</dbReference>
<dbReference type="PROSITE" id="PS50003">
    <property type="entry name" value="PH_DOMAIN"/>
    <property type="match status" value="1"/>
</dbReference>
<dbReference type="InterPro" id="IPR011993">
    <property type="entry name" value="PH-like_dom_sf"/>
</dbReference>
<dbReference type="InterPro" id="IPR002017">
    <property type="entry name" value="Spectrin_repeat"/>
</dbReference>
<accession>A0A183AFF4</accession>
<proteinExistence type="inferred from homology"/>
<evidence type="ECO:0000256" key="2">
    <source>
        <dbReference type="ARBA" id="ARBA00022467"/>
    </source>
</evidence>
<evidence type="ECO:0000256" key="3">
    <source>
        <dbReference type="ARBA" id="ARBA00022737"/>
    </source>
</evidence>
<dbReference type="Pfam" id="PF15410">
    <property type="entry name" value="PH_9"/>
    <property type="match status" value="1"/>
</dbReference>
<feature type="compositionally biased region" description="Low complexity" evidence="4">
    <location>
        <begin position="886"/>
        <end position="896"/>
    </location>
</feature>
<comment type="similarity">
    <text evidence="1">Belongs to the spectrin family.</text>
</comment>
<dbReference type="EMBL" id="UZAN01042571">
    <property type="protein sequence ID" value="VDP76269.1"/>
    <property type="molecule type" value="Genomic_DNA"/>
</dbReference>
<dbReference type="SUPFAM" id="SSF46966">
    <property type="entry name" value="Spectrin repeat"/>
    <property type="match status" value="3"/>
</dbReference>
<dbReference type="PANTHER" id="PTHR11915">
    <property type="entry name" value="SPECTRIN/FILAMIN RELATED CYTOSKELETAL PROTEIN"/>
    <property type="match status" value="1"/>
</dbReference>
<sequence length="993" mass="112023">MIAAASNTGRDLSDCLRLLNQFSLFASHTLGIPVQSLTQPDQPVTSVEAEADALIPSVDEEQTQGLTGGALRMTKVINMCRCLIRTRHSDSPQIAFWQDRLMETWADLTELIETRWAQLIYAARRHTYLVRCEELQGFIKEKAAQLPHEIGPDFKLICQQISQQNAFEQDVQAIELQVQYINQTAEQLLPLYAGKWTARLTKPRDTLIALMDELCGRMQRRRKRLHEAITLHKWLTTVDEITRWIETCRSDVDHVINPDSDTQFTCTDGSSPWSTESIRNRLTLMLNLCTEINARKQLVQSCLQEGSQLYHTFVQQLEETHEVMESRVTRRPTPIIVIDHQNGQDENDSNWAEHCTSPDSFPSQPPGGDDSQTITPEWEDPNVLETGEPHRRSISRVDSPPGHDGPSWSSTRCSDPKSDQSMALSDEIVDDEVADPVVSGCGLTVVDEEFNTLSPVPSSSASLTLSPTPQATNPAGEVKQHMHELITKWCDLQRFWCETHRRLRFQLCAASFAYEADAAEQWLEIHEADLYLNETGDSIQSTVAFIQRHETLEHNLRMQADRFERLRRPTQMELAEMTMDDSISSEKFASGTSHYGEILDGRLEADTVDSLLRQFGFGEAVDVCNPENTGQTEAISTRSSENGEAQENIDQIIYTENMGDHLARKHEYVAHLTRARDRTWYDLYVLLEARERQILFYRNKSDYDALRPLAHTFHNESGVDLGTNSLQVSVATDYTKRPNVFRIVLQKSGESYLFQAPNEETMHRWVNRLNMWCQSNSSRLPHPASTTIITLSRPLEEYDGPPELIGSASGGEGITDAIDENPLESTNAQYSTSQRGLITPKQMLRWLKRKPSLNIPGARVRSADPSTGIIRSSTTQAIVPHDQPVSSSSCTSGSRSGELKRSGSRRKFGLLSGSQTLPPRFRTSTGAGLSIPKRPSFLCPGRRKSTKRRTASEEQAKLEEDEFRTTSMTPDEDVDFPSPRECGSTDEHEDSEI</sequence>
<dbReference type="SMART" id="SM00150">
    <property type="entry name" value="SPEC"/>
    <property type="match status" value="2"/>
</dbReference>
<dbReference type="WBParaSite" id="ECPE_0000570201-mRNA-1">
    <property type="protein sequence ID" value="ECPE_0000570201-mRNA-1"/>
    <property type="gene ID" value="ECPE_0000570201"/>
</dbReference>
<feature type="domain" description="PH" evidence="5">
    <location>
        <begin position="662"/>
        <end position="774"/>
    </location>
</feature>
<evidence type="ECO:0000259" key="5">
    <source>
        <dbReference type="PROSITE" id="PS50003"/>
    </source>
</evidence>
<evidence type="ECO:0000313" key="6">
    <source>
        <dbReference type="EMBL" id="VDP76269.1"/>
    </source>
</evidence>
<dbReference type="AlphaFoldDB" id="A0A183AFF4"/>
<dbReference type="SUPFAM" id="SSF50729">
    <property type="entry name" value="PH domain-like"/>
    <property type="match status" value="1"/>
</dbReference>
<gene>
    <name evidence="6" type="ORF">ECPE_LOCUS5689</name>
</gene>
<reference evidence="6 7" key="2">
    <citation type="submission" date="2018-11" db="EMBL/GenBank/DDBJ databases">
        <authorList>
            <consortium name="Pathogen Informatics"/>
        </authorList>
    </citation>
    <scope>NUCLEOTIDE SEQUENCE [LARGE SCALE GENOMIC DNA]</scope>
    <source>
        <strain evidence="6 7">Egypt</strain>
    </source>
</reference>
<evidence type="ECO:0000313" key="8">
    <source>
        <dbReference type="WBParaSite" id="ECPE_0000570201-mRNA-1"/>
    </source>
</evidence>
<feature type="region of interest" description="Disordered" evidence="4">
    <location>
        <begin position="456"/>
        <end position="475"/>
    </location>
</feature>
<dbReference type="GO" id="GO:0051693">
    <property type="term" value="P:actin filament capping"/>
    <property type="evidence" value="ECO:0007669"/>
    <property type="project" value="UniProtKB-KW"/>
</dbReference>
<keyword evidence="3" id="KW-0677">Repeat</keyword>
<dbReference type="SMART" id="SM00233">
    <property type="entry name" value="PH"/>
    <property type="match status" value="1"/>
</dbReference>
<dbReference type="Gene3D" id="1.20.58.60">
    <property type="match status" value="3"/>
</dbReference>
<feature type="compositionally biased region" description="Polar residues" evidence="4">
    <location>
        <begin position="407"/>
        <end position="423"/>
    </location>
</feature>
<evidence type="ECO:0000256" key="1">
    <source>
        <dbReference type="ARBA" id="ARBA00006826"/>
    </source>
</evidence>
<dbReference type="InterPro" id="IPR018159">
    <property type="entry name" value="Spectrin/alpha-actinin"/>
</dbReference>
<dbReference type="OrthoDB" id="6268719at2759"/>
<reference evidence="8" key="1">
    <citation type="submission" date="2016-06" db="UniProtKB">
        <authorList>
            <consortium name="WormBaseParasite"/>
        </authorList>
    </citation>
    <scope>IDENTIFICATION</scope>
</reference>
<feature type="region of interest" description="Disordered" evidence="4">
    <location>
        <begin position="340"/>
        <end position="423"/>
    </location>
</feature>
<organism evidence="8">
    <name type="scientific">Echinostoma caproni</name>
    <dbReference type="NCBI Taxonomy" id="27848"/>
    <lineage>
        <taxon>Eukaryota</taxon>
        <taxon>Metazoa</taxon>
        <taxon>Spiralia</taxon>
        <taxon>Lophotrochozoa</taxon>
        <taxon>Platyhelminthes</taxon>
        <taxon>Trematoda</taxon>
        <taxon>Digenea</taxon>
        <taxon>Plagiorchiida</taxon>
        <taxon>Echinostomata</taxon>
        <taxon>Echinostomatoidea</taxon>
        <taxon>Echinostomatidae</taxon>
        <taxon>Echinostoma</taxon>
    </lineage>
</organism>
<feature type="compositionally biased region" description="Low complexity" evidence="4">
    <location>
        <begin position="456"/>
        <end position="469"/>
    </location>
</feature>
<dbReference type="Gene3D" id="2.30.29.30">
    <property type="entry name" value="Pleckstrin-homology domain (PH domain)/Phosphotyrosine-binding domain (PTB)"/>
    <property type="match status" value="1"/>
</dbReference>
<dbReference type="CDD" id="cd00176">
    <property type="entry name" value="SPEC"/>
    <property type="match status" value="1"/>
</dbReference>
<keyword evidence="7" id="KW-1185">Reference proteome</keyword>
<evidence type="ECO:0000313" key="7">
    <source>
        <dbReference type="Proteomes" id="UP000272942"/>
    </source>
</evidence>
<feature type="compositionally biased region" description="Polar residues" evidence="4">
    <location>
        <begin position="912"/>
        <end position="927"/>
    </location>
</feature>
<protein>
    <submittedName>
        <fullName evidence="8">PH domain-containing protein</fullName>
    </submittedName>
</protein>